<gene>
    <name evidence="3" type="ORF">DC041_0002878</name>
</gene>
<keyword evidence="2" id="KW-0067">ATP-binding</keyword>
<evidence type="ECO:0000256" key="1">
    <source>
        <dbReference type="ARBA" id="ARBA00022741"/>
    </source>
</evidence>
<dbReference type="Gene3D" id="1.10.510.10">
    <property type="entry name" value="Transferase(Phosphotransferase) domain 1"/>
    <property type="match status" value="1"/>
</dbReference>
<dbReference type="GO" id="GO:0035556">
    <property type="term" value="P:intracellular signal transduction"/>
    <property type="evidence" value="ECO:0007669"/>
    <property type="project" value="TreeGrafter"/>
</dbReference>
<dbReference type="GO" id="GO:0005737">
    <property type="term" value="C:cytoplasm"/>
    <property type="evidence" value="ECO:0007669"/>
    <property type="project" value="TreeGrafter"/>
</dbReference>
<evidence type="ECO:0008006" key="5">
    <source>
        <dbReference type="Google" id="ProtNLM"/>
    </source>
</evidence>
<dbReference type="SUPFAM" id="SSF56112">
    <property type="entry name" value="Protein kinase-like (PK-like)"/>
    <property type="match status" value="1"/>
</dbReference>
<dbReference type="InterPro" id="IPR011009">
    <property type="entry name" value="Kinase-like_dom_sf"/>
</dbReference>
<comment type="caution">
    <text evidence="3">The sequence shown here is derived from an EMBL/GenBank/DDBJ whole genome shotgun (WGS) entry which is preliminary data.</text>
</comment>
<keyword evidence="4" id="KW-1185">Reference proteome</keyword>
<organism evidence="3 4">
    <name type="scientific">Schistosoma bovis</name>
    <name type="common">Blood fluke</name>
    <dbReference type="NCBI Taxonomy" id="6184"/>
    <lineage>
        <taxon>Eukaryota</taxon>
        <taxon>Metazoa</taxon>
        <taxon>Spiralia</taxon>
        <taxon>Lophotrochozoa</taxon>
        <taxon>Platyhelminthes</taxon>
        <taxon>Trematoda</taxon>
        <taxon>Digenea</taxon>
        <taxon>Strigeidida</taxon>
        <taxon>Schistosomatoidea</taxon>
        <taxon>Schistosomatidae</taxon>
        <taxon>Schistosoma</taxon>
    </lineage>
</organism>
<accession>A0A430QT97</accession>
<dbReference type="Proteomes" id="UP000290809">
    <property type="component" value="Unassembled WGS sequence"/>
</dbReference>
<feature type="non-terminal residue" evidence="3">
    <location>
        <position position="1"/>
    </location>
</feature>
<evidence type="ECO:0000256" key="2">
    <source>
        <dbReference type="ARBA" id="ARBA00022840"/>
    </source>
</evidence>
<keyword evidence="1" id="KW-0547">Nucleotide-binding</keyword>
<protein>
    <recommendedName>
        <fullName evidence="5">Protein kinase domain-containing protein</fullName>
    </recommendedName>
</protein>
<dbReference type="AlphaFoldDB" id="A0A430QT97"/>
<dbReference type="PANTHER" id="PTHR24346">
    <property type="entry name" value="MAP/MICROTUBULE AFFINITY-REGULATING KINASE"/>
    <property type="match status" value="1"/>
</dbReference>
<dbReference type="EMBL" id="QMKO01001020">
    <property type="protein sequence ID" value="RTG90899.1"/>
    <property type="molecule type" value="Genomic_DNA"/>
</dbReference>
<evidence type="ECO:0000313" key="3">
    <source>
        <dbReference type="EMBL" id="RTG90899.1"/>
    </source>
</evidence>
<evidence type="ECO:0000313" key="4">
    <source>
        <dbReference type="Proteomes" id="UP000290809"/>
    </source>
</evidence>
<sequence length="65" mass="7529">GALPFDDDNLRNLLEKVKKGVFHIPAFVSSDCQSLLRSMIEVDTRKRITKQQTNNFYLNLYELIA</sequence>
<dbReference type="STRING" id="6184.A0A430QT97"/>
<dbReference type="GO" id="GO:0004674">
    <property type="term" value="F:protein serine/threonine kinase activity"/>
    <property type="evidence" value="ECO:0007669"/>
    <property type="project" value="TreeGrafter"/>
</dbReference>
<dbReference type="PANTHER" id="PTHR24346:SF110">
    <property type="entry name" value="NON-SPECIFIC SERINE_THREONINE PROTEIN KINASE"/>
    <property type="match status" value="1"/>
</dbReference>
<dbReference type="GO" id="GO:0005524">
    <property type="term" value="F:ATP binding"/>
    <property type="evidence" value="ECO:0007669"/>
    <property type="project" value="UniProtKB-KW"/>
</dbReference>
<proteinExistence type="predicted"/>
<name>A0A430QT97_SCHBO</name>
<reference evidence="3 4" key="1">
    <citation type="journal article" date="2019" name="PLoS Pathog.">
        <title>Genome sequence of the bovine parasite Schistosoma bovis Tanzania.</title>
        <authorList>
            <person name="Oey H."/>
            <person name="Zakrzewski M."/>
            <person name="Gobert G."/>
            <person name="Gravermann K."/>
            <person name="Stoye J."/>
            <person name="Jones M."/>
            <person name="Mcmanus D."/>
            <person name="Krause L."/>
        </authorList>
    </citation>
    <scope>NUCLEOTIDE SEQUENCE [LARGE SCALE GENOMIC DNA]</scope>
    <source>
        <strain evidence="3 4">TAN1997</strain>
    </source>
</reference>